<organism evidence="1 2">
    <name type="scientific">Mytilus galloprovincialis</name>
    <name type="common">Mediterranean mussel</name>
    <dbReference type="NCBI Taxonomy" id="29158"/>
    <lineage>
        <taxon>Eukaryota</taxon>
        <taxon>Metazoa</taxon>
        <taxon>Spiralia</taxon>
        <taxon>Lophotrochozoa</taxon>
        <taxon>Mollusca</taxon>
        <taxon>Bivalvia</taxon>
        <taxon>Autobranchia</taxon>
        <taxon>Pteriomorphia</taxon>
        <taxon>Mytilida</taxon>
        <taxon>Mytiloidea</taxon>
        <taxon>Mytilidae</taxon>
        <taxon>Mytilinae</taxon>
        <taxon>Mytilus</taxon>
    </lineage>
</organism>
<dbReference type="EMBL" id="UYJE01002405">
    <property type="protein sequence ID" value="VDI10479.1"/>
    <property type="molecule type" value="Genomic_DNA"/>
</dbReference>
<proteinExistence type="predicted"/>
<keyword evidence="2" id="KW-1185">Reference proteome</keyword>
<accession>A0A8B6CVH2</accession>
<dbReference type="AlphaFoldDB" id="A0A8B6CVH2"/>
<reference evidence="1" key="1">
    <citation type="submission" date="2018-11" db="EMBL/GenBank/DDBJ databases">
        <authorList>
            <person name="Alioto T."/>
            <person name="Alioto T."/>
        </authorList>
    </citation>
    <scope>NUCLEOTIDE SEQUENCE</scope>
</reference>
<gene>
    <name evidence="1" type="ORF">MGAL_10B003599</name>
</gene>
<evidence type="ECO:0000313" key="1">
    <source>
        <dbReference type="EMBL" id="VDI10479.1"/>
    </source>
</evidence>
<comment type="caution">
    <text evidence="1">The sequence shown here is derived from an EMBL/GenBank/DDBJ whole genome shotgun (WGS) entry which is preliminary data.</text>
</comment>
<dbReference type="OrthoDB" id="10416038at2759"/>
<dbReference type="Proteomes" id="UP000596742">
    <property type="component" value="Unassembled WGS sequence"/>
</dbReference>
<evidence type="ECO:0000313" key="2">
    <source>
        <dbReference type="Proteomes" id="UP000596742"/>
    </source>
</evidence>
<protein>
    <submittedName>
        <fullName evidence="1">Uncharacterized protein</fullName>
    </submittedName>
</protein>
<name>A0A8B6CVH2_MYTGA</name>
<sequence length="494" mass="56992">MPPKTSKSGKHFSELCTFIKDKCNDIKVDHASVDDTSDAMNDRFSRDGEKLSESEKTALIVMAMLIPMIDALIFSKRDETLVLHETKINRLQAGKKNNEYATNTLSQFTRKENVRLSGVEEPRDDSEENFIDIVSTIGQAMDVQIDANSLIDAHRLGGKVCRKLYLELFIYHLKIATIDSDTDMFREIENVIVNKNLQVCMLGDFNANTKTANEYVNIDNHILNACNITNDDQDLINKLHILEECNVSPLRFSQDNYKIDRYGKRWCRDRAAEFTDHLDSNRIDELLDVLRSIDLQNTDIVTINDSVENCNSIIKDAAEHADMFVKCYSTAQTKCNKRYSHCKKYFNSECYVKRKEYRKSKKYHYRVRSVVNHQNMVCKSKEYKKVLQTQFCEYKRAFVTKLRGMRTSDPKSYCFMLNRGCDKGKATQQKVAFNVSFGHFKSLNKDENDVDIVLPDNITEYNTVINDIISEKEVVDAIKSLKNDKACSKDMILN</sequence>